<dbReference type="EMBL" id="MTYJ01000100">
    <property type="protein sequence ID" value="OQV14710.1"/>
    <property type="molecule type" value="Genomic_DNA"/>
</dbReference>
<protein>
    <submittedName>
        <fullName evidence="1">Uncharacterized protein</fullName>
    </submittedName>
</protein>
<dbReference type="Proteomes" id="UP000192578">
    <property type="component" value="Unassembled WGS sequence"/>
</dbReference>
<keyword evidence="2" id="KW-1185">Reference proteome</keyword>
<evidence type="ECO:0000313" key="1">
    <source>
        <dbReference type="EMBL" id="OQV14710.1"/>
    </source>
</evidence>
<evidence type="ECO:0000313" key="2">
    <source>
        <dbReference type="Proteomes" id="UP000192578"/>
    </source>
</evidence>
<sequence length="131" mass="13020">MVVGGAAAPSPAGGSAASAPPSAVKLCPDFMKCVAHCGVLTDCHMVTCCSAAPGSPAVPACLNHVRYCGAPTVKNTQKCRKSSDCVRNPVGGSHPLCCLNPGSSNSQDGFCADIPCSLLCASIVPGYQPAA</sequence>
<dbReference type="AlphaFoldDB" id="A0A1W0WHM8"/>
<gene>
    <name evidence="1" type="ORF">BV898_11083</name>
</gene>
<accession>A0A1W0WHM8</accession>
<proteinExistence type="predicted"/>
<comment type="caution">
    <text evidence="1">The sequence shown here is derived from an EMBL/GenBank/DDBJ whole genome shotgun (WGS) entry which is preliminary data.</text>
</comment>
<reference evidence="2" key="1">
    <citation type="submission" date="2017-01" db="EMBL/GenBank/DDBJ databases">
        <title>Comparative genomics of anhydrobiosis in the tardigrade Hypsibius dujardini.</title>
        <authorList>
            <person name="Yoshida Y."/>
            <person name="Koutsovoulos G."/>
            <person name="Laetsch D."/>
            <person name="Stevens L."/>
            <person name="Kumar S."/>
            <person name="Horikawa D."/>
            <person name="Ishino K."/>
            <person name="Komine S."/>
            <person name="Tomita M."/>
            <person name="Blaxter M."/>
            <person name="Arakawa K."/>
        </authorList>
    </citation>
    <scope>NUCLEOTIDE SEQUENCE [LARGE SCALE GENOMIC DNA]</scope>
    <source>
        <strain evidence="2">Z151</strain>
    </source>
</reference>
<name>A0A1W0WHM8_HYPEX</name>
<organism evidence="1 2">
    <name type="scientific">Hypsibius exemplaris</name>
    <name type="common">Freshwater tardigrade</name>
    <dbReference type="NCBI Taxonomy" id="2072580"/>
    <lineage>
        <taxon>Eukaryota</taxon>
        <taxon>Metazoa</taxon>
        <taxon>Ecdysozoa</taxon>
        <taxon>Tardigrada</taxon>
        <taxon>Eutardigrada</taxon>
        <taxon>Parachela</taxon>
        <taxon>Hypsibioidea</taxon>
        <taxon>Hypsibiidae</taxon>
        <taxon>Hypsibius</taxon>
    </lineage>
</organism>